<dbReference type="EMBL" id="FZOJ01000008">
    <property type="protein sequence ID" value="SNS35843.1"/>
    <property type="molecule type" value="Genomic_DNA"/>
</dbReference>
<gene>
    <name evidence="2" type="ORF">SAMN05446037_1008137</name>
</gene>
<evidence type="ECO:0000313" key="2">
    <source>
        <dbReference type="EMBL" id="SNS35843.1"/>
    </source>
</evidence>
<keyword evidence="1" id="KW-0472">Membrane</keyword>
<keyword evidence="1" id="KW-0812">Transmembrane</keyword>
<keyword evidence="3" id="KW-1185">Reference proteome</keyword>
<evidence type="ECO:0000313" key="3">
    <source>
        <dbReference type="Proteomes" id="UP000198304"/>
    </source>
</evidence>
<sequence length="149" mass="17025">MKKISINKFLYYLIPIMISSTIISIGYFFMNGIPLLGVPKLEDIAYVEISDNRLDINARKFTEKEEIEKAINMINLLTYKLGTPEEKEPLIELVFYLKDGDTFVISSNEKTAYSNGKAYSIKGDNGITFINVIEGIFFFKDLVEEELSI</sequence>
<dbReference type="OrthoDB" id="1856240at2"/>
<evidence type="ECO:0000256" key="1">
    <source>
        <dbReference type="SAM" id="Phobius"/>
    </source>
</evidence>
<feature type="transmembrane region" description="Helical" evidence="1">
    <location>
        <begin position="9"/>
        <end position="30"/>
    </location>
</feature>
<proteinExistence type="predicted"/>
<accession>A0A239DVT7</accession>
<reference evidence="3" key="1">
    <citation type="submission" date="2017-06" db="EMBL/GenBank/DDBJ databases">
        <authorList>
            <person name="Varghese N."/>
            <person name="Submissions S."/>
        </authorList>
    </citation>
    <scope>NUCLEOTIDE SEQUENCE [LARGE SCALE GENOMIC DNA]</scope>
    <source>
        <strain evidence="3">SCA</strain>
    </source>
</reference>
<dbReference type="RefSeq" id="WP_089282811.1">
    <property type="nucleotide sequence ID" value="NZ_FZOJ01000008.1"/>
</dbReference>
<dbReference type="Proteomes" id="UP000198304">
    <property type="component" value="Unassembled WGS sequence"/>
</dbReference>
<dbReference type="AlphaFoldDB" id="A0A239DVT7"/>
<protein>
    <submittedName>
        <fullName evidence="2">Uncharacterized protein</fullName>
    </submittedName>
</protein>
<keyword evidence="1" id="KW-1133">Transmembrane helix</keyword>
<name>A0A239DVT7_9FIRM</name>
<organism evidence="2 3">
    <name type="scientific">Anaerovirgula multivorans</name>
    <dbReference type="NCBI Taxonomy" id="312168"/>
    <lineage>
        <taxon>Bacteria</taxon>
        <taxon>Bacillati</taxon>
        <taxon>Bacillota</taxon>
        <taxon>Clostridia</taxon>
        <taxon>Peptostreptococcales</taxon>
        <taxon>Natronincolaceae</taxon>
        <taxon>Anaerovirgula</taxon>
    </lineage>
</organism>